<keyword evidence="1" id="KW-0472">Membrane</keyword>
<dbReference type="EMBL" id="LR797093">
    <property type="protein sequence ID" value="CAB4186358.1"/>
    <property type="molecule type" value="Genomic_DNA"/>
</dbReference>
<evidence type="ECO:0000313" key="2">
    <source>
        <dbReference type="EMBL" id="CAB4186358.1"/>
    </source>
</evidence>
<keyword evidence="1" id="KW-0812">Transmembrane</keyword>
<protein>
    <submittedName>
        <fullName evidence="2">Uncharacterized protein</fullName>
    </submittedName>
</protein>
<sequence length="179" mass="20233">MGCGCTRHTEIAPPACCGQAVRCNILHPTQLRENKQQGALMVRCSPLEGQPLACTHQWLIPQWGDYRGVIMLLLILMLCLATALTAQAKDAGQGRWEVQLIKQTKDYREYKCVKDLIYKESSNNPNAHTGSHYGLPQGRTRYLATASPTAQITWMMKYIRARYDDGCAALRHHNIKGWY</sequence>
<proteinExistence type="predicted"/>
<feature type="transmembrane region" description="Helical" evidence="1">
    <location>
        <begin position="66"/>
        <end position="86"/>
    </location>
</feature>
<evidence type="ECO:0000256" key="1">
    <source>
        <dbReference type="SAM" id="Phobius"/>
    </source>
</evidence>
<gene>
    <name evidence="2" type="ORF">UFOVP1145_4</name>
</gene>
<organism evidence="2">
    <name type="scientific">uncultured Caudovirales phage</name>
    <dbReference type="NCBI Taxonomy" id="2100421"/>
    <lineage>
        <taxon>Viruses</taxon>
        <taxon>Duplodnaviria</taxon>
        <taxon>Heunggongvirae</taxon>
        <taxon>Uroviricota</taxon>
        <taxon>Caudoviricetes</taxon>
        <taxon>Peduoviridae</taxon>
        <taxon>Maltschvirus</taxon>
        <taxon>Maltschvirus maltsch</taxon>
    </lineage>
</organism>
<accession>A0A6J5QYY5</accession>
<name>A0A6J5QYY5_9CAUD</name>
<reference evidence="2" key="1">
    <citation type="submission" date="2020-05" db="EMBL/GenBank/DDBJ databases">
        <authorList>
            <person name="Chiriac C."/>
            <person name="Salcher M."/>
            <person name="Ghai R."/>
            <person name="Kavagutti S V."/>
        </authorList>
    </citation>
    <scope>NUCLEOTIDE SEQUENCE</scope>
</reference>
<keyword evidence="1" id="KW-1133">Transmembrane helix</keyword>